<feature type="domain" description="Transposase IS200-like" evidence="1">
    <location>
        <begin position="9"/>
        <end position="123"/>
    </location>
</feature>
<sequence length="252" mass="29655">MPRKAREKSSTGIYHVMLRGINGQTIFTDNEDFQLFINTIREFKDVSKYELYAYCLMTNHIHLLIKEGIEDLSIAFRRIGAKYVYWYNLKHKRIGHLFQDRYKSEVVENDKYLLTVLRYIHQNPVKAGIAKSVAEYRWSSYAEFNGDKDLCDTKFPLSLFSDDRKKALELFKNFNLEINKDKCLDYEEILRIDDKTAANIIKDVAGVKNPTQIQDIEKDKRDNIIKDLKEKGLSIRQIERLTGISFGIIRRI</sequence>
<organism evidence="2 3">
    <name type="scientific">Alkaliphilus pronyensis</name>
    <dbReference type="NCBI Taxonomy" id="1482732"/>
    <lineage>
        <taxon>Bacteria</taxon>
        <taxon>Bacillati</taxon>
        <taxon>Bacillota</taxon>
        <taxon>Clostridia</taxon>
        <taxon>Peptostreptococcales</taxon>
        <taxon>Natronincolaceae</taxon>
        <taxon>Alkaliphilus</taxon>
    </lineage>
</organism>
<dbReference type="EMBL" id="WBZC01000002">
    <property type="protein sequence ID" value="KAB3539711.1"/>
    <property type="molecule type" value="Genomic_DNA"/>
</dbReference>
<dbReference type="Pfam" id="PF01797">
    <property type="entry name" value="Y1_Tnp"/>
    <property type="match status" value="1"/>
</dbReference>
<dbReference type="Proteomes" id="UP000432715">
    <property type="component" value="Unassembled WGS sequence"/>
</dbReference>
<dbReference type="AlphaFoldDB" id="A0A6I0F9S2"/>
<evidence type="ECO:0000313" key="3">
    <source>
        <dbReference type="Proteomes" id="UP000432715"/>
    </source>
</evidence>
<dbReference type="InterPro" id="IPR036515">
    <property type="entry name" value="Transposase_17_sf"/>
</dbReference>
<accession>A0A6I0F9S2</accession>
<proteinExistence type="predicted"/>
<dbReference type="Gene3D" id="3.30.70.1290">
    <property type="entry name" value="Transposase IS200-like"/>
    <property type="match status" value="1"/>
</dbReference>
<name>A0A6I0F9S2_9FIRM</name>
<dbReference type="RefSeq" id="WP_151859671.1">
    <property type="nucleotide sequence ID" value="NZ_WBZC01000002.1"/>
</dbReference>
<dbReference type="PANTHER" id="PTHR34322">
    <property type="entry name" value="TRANSPOSASE, Y1_TNP DOMAIN-CONTAINING"/>
    <property type="match status" value="1"/>
</dbReference>
<dbReference type="GO" id="GO:0006313">
    <property type="term" value="P:DNA transposition"/>
    <property type="evidence" value="ECO:0007669"/>
    <property type="project" value="InterPro"/>
</dbReference>
<evidence type="ECO:0000313" key="2">
    <source>
        <dbReference type="EMBL" id="KAB3539711.1"/>
    </source>
</evidence>
<dbReference type="GO" id="GO:0004803">
    <property type="term" value="F:transposase activity"/>
    <property type="evidence" value="ECO:0007669"/>
    <property type="project" value="InterPro"/>
</dbReference>
<reference evidence="2 3" key="1">
    <citation type="submission" date="2019-10" db="EMBL/GenBank/DDBJ databases">
        <title>Alkaliphilus serpentinus sp. nov. and Alkaliphilus pronyensis sp. nov., two novel anaerobic alkaliphilic species isolated from the serpentinized-hosted hydrothermal field of the Prony Bay (New Caledonia).</title>
        <authorList>
            <person name="Postec A."/>
        </authorList>
    </citation>
    <scope>NUCLEOTIDE SEQUENCE [LARGE SCALE GENOMIC DNA]</scope>
    <source>
        <strain evidence="2 3">LacV</strain>
    </source>
</reference>
<protein>
    <submittedName>
        <fullName evidence="2">Transposase</fullName>
    </submittedName>
</protein>
<dbReference type="GO" id="GO:0003677">
    <property type="term" value="F:DNA binding"/>
    <property type="evidence" value="ECO:0007669"/>
    <property type="project" value="InterPro"/>
</dbReference>
<gene>
    <name evidence="2" type="ORF">F8154_00740</name>
</gene>
<evidence type="ECO:0000259" key="1">
    <source>
        <dbReference type="SMART" id="SM01321"/>
    </source>
</evidence>
<dbReference type="PANTHER" id="PTHR34322:SF2">
    <property type="entry name" value="TRANSPOSASE IS200-LIKE DOMAIN-CONTAINING PROTEIN"/>
    <property type="match status" value="1"/>
</dbReference>
<dbReference type="SMART" id="SM01321">
    <property type="entry name" value="Y1_Tnp"/>
    <property type="match status" value="1"/>
</dbReference>
<dbReference type="InterPro" id="IPR002686">
    <property type="entry name" value="Transposase_17"/>
</dbReference>
<dbReference type="SUPFAM" id="SSF143422">
    <property type="entry name" value="Transposase IS200-like"/>
    <property type="match status" value="1"/>
</dbReference>
<keyword evidence="3" id="KW-1185">Reference proteome</keyword>
<dbReference type="OrthoDB" id="9788881at2"/>
<comment type="caution">
    <text evidence="2">The sequence shown here is derived from an EMBL/GenBank/DDBJ whole genome shotgun (WGS) entry which is preliminary data.</text>
</comment>